<sequence length="227" mass="26688">MNDYDIISFDLDDTLWPVKPVIEYAESTLYQWFGKKYPKVTKKYTQEDIRIFRKPILDEFEEMMHDLTFVRRQIILRMANSCDYPEDMVDEAMTVYKKARNAVTFYDDVLPSLEKLHKIFLLVAVTNGNADIDRIGISQFFEHVFRSAELGIAKPNPGVFIAVADFFQVKPERILHIGDDPVRDIQAAQYHGMETVWLNRENQEWPKDMKRPGQIVNNLFEFVDLLI</sequence>
<dbReference type="AlphaFoldDB" id="A0A382CUZ8"/>
<dbReference type="InterPro" id="IPR036412">
    <property type="entry name" value="HAD-like_sf"/>
</dbReference>
<dbReference type="SFLD" id="SFLDG01129">
    <property type="entry name" value="C1.5:_HAD__Beta-PGM__Phosphata"/>
    <property type="match status" value="1"/>
</dbReference>
<evidence type="ECO:0000256" key="2">
    <source>
        <dbReference type="ARBA" id="ARBA00022801"/>
    </source>
</evidence>
<evidence type="ECO:0000256" key="3">
    <source>
        <dbReference type="ARBA" id="ARBA00022842"/>
    </source>
</evidence>
<keyword evidence="3" id="KW-0460">Magnesium</keyword>
<dbReference type="NCBIfam" id="TIGR01509">
    <property type="entry name" value="HAD-SF-IA-v3"/>
    <property type="match status" value="1"/>
</dbReference>
<evidence type="ECO:0008006" key="5">
    <source>
        <dbReference type="Google" id="ProtNLM"/>
    </source>
</evidence>
<evidence type="ECO:0000256" key="1">
    <source>
        <dbReference type="ARBA" id="ARBA00001946"/>
    </source>
</evidence>
<dbReference type="GO" id="GO:0016787">
    <property type="term" value="F:hydrolase activity"/>
    <property type="evidence" value="ECO:0007669"/>
    <property type="project" value="UniProtKB-KW"/>
</dbReference>
<gene>
    <name evidence="4" type="ORF">METZ01_LOCUS182834</name>
</gene>
<dbReference type="PANTHER" id="PTHR46470:SF4">
    <property type="entry name" value="5-AMINO-6-(5-PHOSPHO-D-RIBITYLAMINO)URACIL PHOSPHATASE YIGB"/>
    <property type="match status" value="1"/>
</dbReference>
<dbReference type="Gene3D" id="1.20.120.1600">
    <property type="match status" value="1"/>
</dbReference>
<protein>
    <recommendedName>
        <fullName evidence="5">HAD family hydrolase</fullName>
    </recommendedName>
</protein>
<dbReference type="PRINTS" id="PR00413">
    <property type="entry name" value="HADHALOGNASE"/>
</dbReference>
<organism evidence="4">
    <name type="scientific">marine metagenome</name>
    <dbReference type="NCBI Taxonomy" id="408172"/>
    <lineage>
        <taxon>unclassified sequences</taxon>
        <taxon>metagenomes</taxon>
        <taxon>ecological metagenomes</taxon>
    </lineage>
</organism>
<accession>A0A382CUZ8</accession>
<dbReference type="InterPro" id="IPR051400">
    <property type="entry name" value="HAD-like_hydrolase"/>
</dbReference>
<dbReference type="InterPro" id="IPR023214">
    <property type="entry name" value="HAD_sf"/>
</dbReference>
<name>A0A382CUZ8_9ZZZZ</name>
<dbReference type="Gene3D" id="3.40.50.1000">
    <property type="entry name" value="HAD superfamily/HAD-like"/>
    <property type="match status" value="1"/>
</dbReference>
<dbReference type="SUPFAM" id="SSF56784">
    <property type="entry name" value="HAD-like"/>
    <property type="match status" value="1"/>
</dbReference>
<dbReference type="SFLD" id="SFLDS00003">
    <property type="entry name" value="Haloacid_Dehalogenase"/>
    <property type="match status" value="1"/>
</dbReference>
<dbReference type="Pfam" id="PF00702">
    <property type="entry name" value="Hydrolase"/>
    <property type="match status" value="1"/>
</dbReference>
<comment type="cofactor">
    <cofactor evidence="1">
        <name>Mg(2+)</name>
        <dbReference type="ChEBI" id="CHEBI:18420"/>
    </cofactor>
</comment>
<dbReference type="GO" id="GO:0009231">
    <property type="term" value="P:riboflavin biosynthetic process"/>
    <property type="evidence" value="ECO:0007669"/>
    <property type="project" value="TreeGrafter"/>
</dbReference>
<evidence type="ECO:0000313" key="4">
    <source>
        <dbReference type="EMBL" id="SVB29980.1"/>
    </source>
</evidence>
<dbReference type="NCBIfam" id="TIGR01549">
    <property type="entry name" value="HAD-SF-IA-v1"/>
    <property type="match status" value="1"/>
</dbReference>
<keyword evidence="2" id="KW-0378">Hydrolase</keyword>
<dbReference type="InterPro" id="IPR006439">
    <property type="entry name" value="HAD-SF_hydro_IA"/>
</dbReference>
<dbReference type="EMBL" id="UINC01036272">
    <property type="protein sequence ID" value="SVB29980.1"/>
    <property type="molecule type" value="Genomic_DNA"/>
</dbReference>
<reference evidence="4" key="1">
    <citation type="submission" date="2018-05" db="EMBL/GenBank/DDBJ databases">
        <authorList>
            <person name="Lanie J.A."/>
            <person name="Ng W.-L."/>
            <person name="Kazmierczak K.M."/>
            <person name="Andrzejewski T.M."/>
            <person name="Davidsen T.M."/>
            <person name="Wayne K.J."/>
            <person name="Tettelin H."/>
            <person name="Glass J.I."/>
            <person name="Rusch D."/>
            <person name="Podicherti R."/>
            <person name="Tsui H.-C.T."/>
            <person name="Winkler M.E."/>
        </authorList>
    </citation>
    <scope>NUCLEOTIDE SEQUENCE</scope>
</reference>
<dbReference type="PANTHER" id="PTHR46470">
    <property type="entry name" value="N-ACYLNEURAMINATE-9-PHOSPHATASE"/>
    <property type="match status" value="1"/>
</dbReference>
<proteinExistence type="predicted"/>